<dbReference type="GO" id="GO:0046872">
    <property type="term" value="F:metal ion binding"/>
    <property type="evidence" value="ECO:0007669"/>
    <property type="project" value="UniProtKB-KW"/>
</dbReference>
<evidence type="ECO:0000256" key="5">
    <source>
        <dbReference type="ARBA" id="ARBA00022840"/>
    </source>
</evidence>
<dbReference type="CDD" id="cd01174">
    <property type="entry name" value="ribokinase"/>
    <property type="match status" value="1"/>
</dbReference>
<dbReference type="EC" id="2.7.1.15" evidence="11"/>
<dbReference type="Pfam" id="PF00294">
    <property type="entry name" value="PfkB"/>
    <property type="match status" value="1"/>
</dbReference>
<dbReference type="InterPro" id="IPR011877">
    <property type="entry name" value="Ribokinase"/>
</dbReference>
<dbReference type="RefSeq" id="WP_258016858.1">
    <property type="nucleotide sequence ID" value="NZ_CP059163.1"/>
</dbReference>
<keyword evidence="2" id="KW-0479">Metal-binding</keyword>
<keyword evidence="1 11" id="KW-0808">Transferase</keyword>
<keyword evidence="7" id="KW-0630">Potassium</keyword>
<keyword evidence="5" id="KW-0067">ATP-binding</keyword>
<evidence type="ECO:0000256" key="7">
    <source>
        <dbReference type="ARBA" id="ARBA00022958"/>
    </source>
</evidence>
<dbReference type="PANTHER" id="PTHR10584">
    <property type="entry name" value="SUGAR KINASE"/>
    <property type="match status" value="1"/>
</dbReference>
<evidence type="ECO:0000256" key="9">
    <source>
        <dbReference type="SAM" id="MobiDB-lite"/>
    </source>
</evidence>
<dbReference type="InterPro" id="IPR029056">
    <property type="entry name" value="Ribokinase-like"/>
</dbReference>
<name>A0A7Y9F106_9ACTN</name>
<protein>
    <submittedName>
        <fullName evidence="11">Ribokinase</fullName>
        <ecNumber evidence="11">2.7.1.15</ecNumber>
    </submittedName>
</protein>
<sequence>MSTLPDPGETTLTSGGRLTSPGGKGANQAAAAAVLGARVVMVGAVGDDEPGERSLAALNEVGVDLWSVLRRDEVGTGIAVITVDDDGENTIVVDAGANATLTAEEVAAAVADARPDVLLLQLEVPQDAVAAAAEAAGEALVVLNPAPMPADATVVRALLPRVDVLVPNRGELGRLAGRPEPVDEAEVGACVAALEHDGSVVVTLGADGALCFEKGAEPVAVPGVPTEARDASGAGDVFCGTLAQQLAGGTGLLEAVRHANALAAASTVHAGARVRAELAP</sequence>
<dbReference type="GO" id="GO:0005524">
    <property type="term" value="F:ATP binding"/>
    <property type="evidence" value="ECO:0007669"/>
    <property type="project" value="UniProtKB-KW"/>
</dbReference>
<evidence type="ECO:0000313" key="11">
    <source>
        <dbReference type="EMBL" id="NYD57617.1"/>
    </source>
</evidence>
<keyword evidence="6" id="KW-0460">Magnesium</keyword>
<evidence type="ECO:0000259" key="10">
    <source>
        <dbReference type="Pfam" id="PF00294"/>
    </source>
</evidence>
<proteinExistence type="predicted"/>
<evidence type="ECO:0000256" key="8">
    <source>
        <dbReference type="ARBA" id="ARBA00023277"/>
    </source>
</evidence>
<dbReference type="PANTHER" id="PTHR10584:SF166">
    <property type="entry name" value="RIBOKINASE"/>
    <property type="match status" value="1"/>
</dbReference>
<keyword evidence="4 11" id="KW-0418">Kinase</keyword>
<evidence type="ECO:0000256" key="4">
    <source>
        <dbReference type="ARBA" id="ARBA00022777"/>
    </source>
</evidence>
<feature type="region of interest" description="Disordered" evidence="9">
    <location>
        <begin position="1"/>
        <end position="24"/>
    </location>
</feature>
<evidence type="ECO:0000256" key="6">
    <source>
        <dbReference type="ARBA" id="ARBA00022842"/>
    </source>
</evidence>
<dbReference type="AlphaFoldDB" id="A0A7Y9F106"/>
<reference evidence="11 12" key="1">
    <citation type="submission" date="2020-07" db="EMBL/GenBank/DDBJ databases">
        <title>Sequencing the genomes of 1000 actinobacteria strains.</title>
        <authorList>
            <person name="Klenk H.-P."/>
        </authorList>
    </citation>
    <scope>NUCLEOTIDE SEQUENCE [LARGE SCALE GENOMIC DNA]</scope>
    <source>
        <strain evidence="11 12">DSM 18965</strain>
    </source>
</reference>
<dbReference type="GO" id="GO:0004747">
    <property type="term" value="F:ribokinase activity"/>
    <property type="evidence" value="ECO:0007669"/>
    <property type="project" value="UniProtKB-EC"/>
</dbReference>
<dbReference type="GO" id="GO:0005829">
    <property type="term" value="C:cytosol"/>
    <property type="evidence" value="ECO:0007669"/>
    <property type="project" value="TreeGrafter"/>
</dbReference>
<evidence type="ECO:0000256" key="2">
    <source>
        <dbReference type="ARBA" id="ARBA00022723"/>
    </source>
</evidence>
<dbReference type="PRINTS" id="PR00990">
    <property type="entry name" value="RIBOKINASE"/>
</dbReference>
<gene>
    <name evidence="11" type="ORF">BKA08_001855</name>
</gene>
<dbReference type="Proteomes" id="UP000516957">
    <property type="component" value="Unassembled WGS sequence"/>
</dbReference>
<evidence type="ECO:0000256" key="1">
    <source>
        <dbReference type="ARBA" id="ARBA00022679"/>
    </source>
</evidence>
<keyword evidence="8" id="KW-0119">Carbohydrate metabolism</keyword>
<accession>A0A7Y9F106</accession>
<dbReference type="InterPro" id="IPR011611">
    <property type="entry name" value="PfkB_dom"/>
</dbReference>
<organism evidence="11 12">
    <name type="scientific">Nocardioides marinisabuli</name>
    <dbReference type="NCBI Taxonomy" id="419476"/>
    <lineage>
        <taxon>Bacteria</taxon>
        <taxon>Bacillati</taxon>
        <taxon>Actinomycetota</taxon>
        <taxon>Actinomycetes</taxon>
        <taxon>Propionibacteriales</taxon>
        <taxon>Nocardioidaceae</taxon>
        <taxon>Nocardioides</taxon>
    </lineage>
</organism>
<keyword evidence="3" id="KW-0547">Nucleotide-binding</keyword>
<dbReference type="GO" id="GO:0006014">
    <property type="term" value="P:D-ribose metabolic process"/>
    <property type="evidence" value="ECO:0007669"/>
    <property type="project" value="InterPro"/>
</dbReference>
<dbReference type="EMBL" id="JACCBE010000001">
    <property type="protein sequence ID" value="NYD57617.1"/>
    <property type="molecule type" value="Genomic_DNA"/>
</dbReference>
<comment type="caution">
    <text evidence="11">The sequence shown here is derived from an EMBL/GenBank/DDBJ whole genome shotgun (WGS) entry which is preliminary data.</text>
</comment>
<evidence type="ECO:0000256" key="3">
    <source>
        <dbReference type="ARBA" id="ARBA00022741"/>
    </source>
</evidence>
<dbReference type="InterPro" id="IPR002139">
    <property type="entry name" value="Ribo/fructo_kinase"/>
</dbReference>
<dbReference type="SUPFAM" id="SSF53613">
    <property type="entry name" value="Ribokinase-like"/>
    <property type="match status" value="1"/>
</dbReference>
<feature type="domain" description="Carbohydrate kinase PfkB" evidence="10">
    <location>
        <begin position="19"/>
        <end position="273"/>
    </location>
</feature>
<evidence type="ECO:0000313" key="12">
    <source>
        <dbReference type="Proteomes" id="UP000516957"/>
    </source>
</evidence>
<keyword evidence="12" id="KW-1185">Reference proteome</keyword>
<dbReference type="Gene3D" id="3.40.1190.20">
    <property type="match status" value="1"/>
</dbReference>